<sequence length="161" mass="17321">MKVFATDPTTPEAECVLAHSCAFLEARFPPERRFRLGVKDLGAQNVTFFLAEEEGMAVGCAAFVHQCEEWGQLKSMYVAPAARGSGAAQMLLDAVEAQARQAGVERLRVETCTGLEAAERFYAKNGFGQVGSVTSRSDGQPCTVYEKNLAPELVGAEVAAR</sequence>
<dbReference type="Pfam" id="PF00583">
    <property type="entry name" value="Acetyltransf_1"/>
    <property type="match status" value="1"/>
</dbReference>
<keyword evidence="2" id="KW-0012">Acyltransferase</keyword>
<reference evidence="4 5" key="1">
    <citation type="submission" date="2020-11" db="EMBL/GenBank/DDBJ databases">
        <title>Description of Pontivivens ytuae sp. nov. isolated from deep sea sediment of Mariana Trench.</title>
        <authorList>
            <person name="Wang Z."/>
            <person name="Sun Q.-L."/>
            <person name="Xu X.-D."/>
            <person name="Tang Y.-Z."/>
            <person name="Zhang J."/>
        </authorList>
    </citation>
    <scope>NUCLEOTIDE SEQUENCE [LARGE SCALE GENOMIC DNA]</scope>
    <source>
        <strain evidence="4 5">MT2928</strain>
    </source>
</reference>
<dbReference type="PROSITE" id="PS51186">
    <property type="entry name" value="GNAT"/>
    <property type="match status" value="1"/>
</dbReference>
<protein>
    <submittedName>
        <fullName evidence="4">GNAT family N-acetyltransferase</fullName>
    </submittedName>
</protein>
<keyword evidence="5" id="KW-1185">Reference proteome</keyword>
<dbReference type="InterPro" id="IPR050832">
    <property type="entry name" value="Bact_Acetyltransf"/>
</dbReference>
<dbReference type="InterPro" id="IPR000182">
    <property type="entry name" value="GNAT_dom"/>
</dbReference>
<dbReference type="AlphaFoldDB" id="A0A7S9QDM1"/>
<evidence type="ECO:0000259" key="3">
    <source>
        <dbReference type="PROSITE" id="PS51186"/>
    </source>
</evidence>
<dbReference type="PANTHER" id="PTHR43877">
    <property type="entry name" value="AMINOALKYLPHOSPHONATE N-ACETYLTRANSFERASE-RELATED-RELATED"/>
    <property type="match status" value="1"/>
</dbReference>
<proteinExistence type="predicted"/>
<dbReference type="GO" id="GO:0016747">
    <property type="term" value="F:acyltransferase activity, transferring groups other than amino-acyl groups"/>
    <property type="evidence" value="ECO:0007669"/>
    <property type="project" value="InterPro"/>
</dbReference>
<dbReference type="Proteomes" id="UP000594800">
    <property type="component" value="Chromosome"/>
</dbReference>
<organism evidence="4 5">
    <name type="scientific">Pontivivens ytuae</name>
    <dbReference type="NCBI Taxonomy" id="2789856"/>
    <lineage>
        <taxon>Bacteria</taxon>
        <taxon>Pseudomonadati</taxon>
        <taxon>Pseudomonadota</taxon>
        <taxon>Alphaproteobacteria</taxon>
        <taxon>Rhodobacterales</taxon>
        <taxon>Paracoccaceae</taxon>
        <taxon>Pontivivens</taxon>
    </lineage>
</organism>
<dbReference type="KEGG" id="poz:I0K15_05135"/>
<dbReference type="PANTHER" id="PTHR43877:SF2">
    <property type="entry name" value="AMINOALKYLPHOSPHONATE N-ACETYLTRANSFERASE-RELATED"/>
    <property type="match status" value="1"/>
</dbReference>
<evidence type="ECO:0000313" key="5">
    <source>
        <dbReference type="Proteomes" id="UP000594800"/>
    </source>
</evidence>
<dbReference type="CDD" id="cd04301">
    <property type="entry name" value="NAT_SF"/>
    <property type="match status" value="1"/>
</dbReference>
<gene>
    <name evidence="4" type="ORF">I0K15_05135</name>
</gene>
<dbReference type="InterPro" id="IPR016181">
    <property type="entry name" value="Acyl_CoA_acyltransferase"/>
</dbReference>
<accession>A0A7S9QDM1</accession>
<dbReference type="SUPFAM" id="SSF55729">
    <property type="entry name" value="Acyl-CoA N-acyltransferases (Nat)"/>
    <property type="match status" value="1"/>
</dbReference>
<dbReference type="EMBL" id="CP064942">
    <property type="protein sequence ID" value="QPH55133.1"/>
    <property type="molecule type" value="Genomic_DNA"/>
</dbReference>
<evidence type="ECO:0000256" key="2">
    <source>
        <dbReference type="ARBA" id="ARBA00023315"/>
    </source>
</evidence>
<evidence type="ECO:0000313" key="4">
    <source>
        <dbReference type="EMBL" id="QPH55133.1"/>
    </source>
</evidence>
<evidence type="ECO:0000256" key="1">
    <source>
        <dbReference type="ARBA" id="ARBA00022679"/>
    </source>
</evidence>
<feature type="domain" description="N-acetyltransferase" evidence="3">
    <location>
        <begin position="8"/>
        <end position="151"/>
    </location>
</feature>
<keyword evidence="1 4" id="KW-0808">Transferase</keyword>
<dbReference type="RefSeq" id="WP_196104332.1">
    <property type="nucleotide sequence ID" value="NZ_CP064942.1"/>
</dbReference>
<dbReference type="Gene3D" id="3.40.630.30">
    <property type="match status" value="1"/>
</dbReference>
<name>A0A7S9QDM1_9RHOB</name>